<name>A0ABU8TKI2_9HYPH</name>
<dbReference type="RefSeq" id="WP_340274419.1">
    <property type="nucleotide sequence ID" value="NZ_JBAKIA010000006.1"/>
</dbReference>
<evidence type="ECO:0000313" key="2">
    <source>
        <dbReference type="Proteomes" id="UP001385499"/>
    </source>
</evidence>
<sequence length="105" mass="11172">MTTVWGVVNADGNIKSGSQDRDGNNNFKIVKAATGTYQIQFNSSFSAIPAIIGSQVLWGNLNQSTLDNIVFPDLNKDGATAIVGDASGNPTDRHFSFIAKGPDNR</sequence>
<evidence type="ECO:0008006" key="3">
    <source>
        <dbReference type="Google" id="ProtNLM"/>
    </source>
</evidence>
<reference evidence="1 2" key="1">
    <citation type="submission" date="2024-02" db="EMBL/GenBank/DDBJ databases">
        <title>Roseibium algae sp. nov., isolated from marine alga (Grateloupia sp.), showing potential in myo-inositol conversion.</title>
        <authorList>
            <person name="Wang Y."/>
        </authorList>
    </citation>
    <scope>NUCLEOTIDE SEQUENCE [LARGE SCALE GENOMIC DNA]</scope>
    <source>
        <strain evidence="1 2">H3510</strain>
    </source>
</reference>
<gene>
    <name evidence="1" type="ORF">V6575_11215</name>
</gene>
<comment type="caution">
    <text evidence="1">The sequence shown here is derived from an EMBL/GenBank/DDBJ whole genome shotgun (WGS) entry which is preliminary data.</text>
</comment>
<dbReference type="Proteomes" id="UP001385499">
    <property type="component" value="Unassembled WGS sequence"/>
</dbReference>
<keyword evidence="2" id="KW-1185">Reference proteome</keyword>
<protein>
    <recommendedName>
        <fullName evidence="3">VCBS repeat-containing protein</fullName>
    </recommendedName>
</protein>
<proteinExistence type="predicted"/>
<organism evidence="1 2">
    <name type="scientific">Roseibium algae</name>
    <dbReference type="NCBI Taxonomy" id="3123038"/>
    <lineage>
        <taxon>Bacteria</taxon>
        <taxon>Pseudomonadati</taxon>
        <taxon>Pseudomonadota</taxon>
        <taxon>Alphaproteobacteria</taxon>
        <taxon>Hyphomicrobiales</taxon>
        <taxon>Stappiaceae</taxon>
        <taxon>Roseibium</taxon>
    </lineage>
</organism>
<dbReference type="EMBL" id="JBAKIA010000006">
    <property type="protein sequence ID" value="MEJ8474656.1"/>
    <property type="molecule type" value="Genomic_DNA"/>
</dbReference>
<accession>A0ABU8TKI2</accession>
<evidence type="ECO:0000313" key="1">
    <source>
        <dbReference type="EMBL" id="MEJ8474656.1"/>
    </source>
</evidence>